<sequence>MKWGRKKSSSSASSGSFFISHILPTSWLTKFKQMNINSGKKHAKQKVKWNSVCTSSSRCVSSGGKFYGGDGDAFWRLSFGEESLDGLKSKNVLQSVRYNSDDDLEFPPSSYHSYRSKASRMNGTEQVQKLSNMVSQVRKMRRLPKEEEILPEPTCTKKKVAEIRTPRLKVERAKKLKKENQRVFKKKQLELDGRPHVAERIPRNAVVKNMYETEPRRTGGMVEREDRKLAAADSRKDFYFSSMNSRDSYGRKLEDCVFAAENGNSGFSAGKFSFEWQKLKQKKIEELKSTSEEQRKSLYISRESQRKRPKQSSKVRVYSPRTASKAEICKIKALEDMKKAKLKMKKKAKEKEMEEFNGLESFAMVKCSHDPQKDFRDSMIEMIKEQRINQPEELEELLACYLTLNSDEYHDLIIRVFRQVWFDLNQACFDIEFTNEECY</sequence>
<feature type="coiled-coil region" evidence="7">
    <location>
        <begin position="331"/>
        <end position="359"/>
    </location>
</feature>
<evidence type="ECO:0000313" key="11">
    <source>
        <dbReference type="Proteomes" id="UP001174677"/>
    </source>
</evidence>
<evidence type="ECO:0000256" key="8">
    <source>
        <dbReference type="SAM" id="MobiDB-lite"/>
    </source>
</evidence>
<keyword evidence="3 6" id="KW-0805">Transcription regulation</keyword>
<keyword evidence="7" id="KW-0175">Coiled coil</keyword>
<accession>A0ABQ9KGM8</accession>
<dbReference type="NCBIfam" id="TIGR01568">
    <property type="entry name" value="A_thal_3678"/>
    <property type="match status" value="1"/>
</dbReference>
<comment type="function">
    <text evidence="6">Transcriptional repressor that regulates multiple aspects of plant growth and development.</text>
</comment>
<evidence type="ECO:0000259" key="9">
    <source>
        <dbReference type="PROSITE" id="PS51754"/>
    </source>
</evidence>
<feature type="domain" description="OVATE" evidence="9">
    <location>
        <begin position="364"/>
        <end position="423"/>
    </location>
</feature>
<evidence type="ECO:0000256" key="1">
    <source>
        <dbReference type="ARBA" id="ARBA00004123"/>
    </source>
</evidence>
<proteinExistence type="predicted"/>
<evidence type="ECO:0000256" key="5">
    <source>
        <dbReference type="ARBA" id="ARBA00023242"/>
    </source>
</evidence>
<keyword evidence="11" id="KW-1185">Reference proteome</keyword>
<protein>
    <recommendedName>
        <fullName evidence="6">Transcription repressor</fullName>
    </recommendedName>
    <alternativeName>
        <fullName evidence="6">Ovate family protein</fullName>
    </alternativeName>
</protein>
<evidence type="ECO:0000256" key="4">
    <source>
        <dbReference type="ARBA" id="ARBA00023163"/>
    </source>
</evidence>
<evidence type="ECO:0000313" key="10">
    <source>
        <dbReference type="EMBL" id="KAJ9135989.1"/>
    </source>
</evidence>
<dbReference type="PROSITE" id="PS51754">
    <property type="entry name" value="OVATE"/>
    <property type="match status" value="1"/>
</dbReference>
<dbReference type="EMBL" id="JARPOI010000018">
    <property type="protein sequence ID" value="KAJ9135989.1"/>
    <property type="molecule type" value="Genomic_DNA"/>
</dbReference>
<evidence type="ECO:0000256" key="3">
    <source>
        <dbReference type="ARBA" id="ARBA00023015"/>
    </source>
</evidence>
<dbReference type="Proteomes" id="UP001174677">
    <property type="component" value="Chromosome 18"/>
</dbReference>
<comment type="caution">
    <text evidence="10">The sequence shown here is derived from an EMBL/GenBank/DDBJ whole genome shotgun (WGS) entry which is preliminary data.</text>
</comment>
<dbReference type="InterPro" id="IPR038933">
    <property type="entry name" value="Ovate"/>
</dbReference>
<organism evidence="10 11">
    <name type="scientific">Hevea brasiliensis</name>
    <name type="common">Para rubber tree</name>
    <name type="synonym">Siphonia brasiliensis</name>
    <dbReference type="NCBI Taxonomy" id="3981"/>
    <lineage>
        <taxon>Eukaryota</taxon>
        <taxon>Viridiplantae</taxon>
        <taxon>Streptophyta</taxon>
        <taxon>Embryophyta</taxon>
        <taxon>Tracheophyta</taxon>
        <taxon>Spermatophyta</taxon>
        <taxon>Magnoliopsida</taxon>
        <taxon>eudicotyledons</taxon>
        <taxon>Gunneridae</taxon>
        <taxon>Pentapetalae</taxon>
        <taxon>rosids</taxon>
        <taxon>fabids</taxon>
        <taxon>Malpighiales</taxon>
        <taxon>Euphorbiaceae</taxon>
        <taxon>Crotonoideae</taxon>
        <taxon>Micrandreae</taxon>
        <taxon>Hevea</taxon>
    </lineage>
</organism>
<evidence type="ECO:0000256" key="7">
    <source>
        <dbReference type="SAM" id="Coils"/>
    </source>
</evidence>
<dbReference type="PANTHER" id="PTHR33057">
    <property type="entry name" value="TRANSCRIPTION REPRESSOR OFP7-RELATED"/>
    <property type="match status" value="1"/>
</dbReference>
<name>A0ABQ9KGM8_HEVBR</name>
<dbReference type="Pfam" id="PF04844">
    <property type="entry name" value="Ovate"/>
    <property type="match status" value="1"/>
</dbReference>
<gene>
    <name evidence="10" type="ORF">P3X46_033106</name>
</gene>
<keyword evidence="5 6" id="KW-0539">Nucleus</keyword>
<dbReference type="PANTHER" id="PTHR33057:SF82">
    <property type="entry name" value="TRANSCRIPTION REPRESSOR OFP5"/>
    <property type="match status" value="1"/>
</dbReference>
<evidence type="ECO:0000256" key="2">
    <source>
        <dbReference type="ARBA" id="ARBA00022491"/>
    </source>
</evidence>
<feature type="region of interest" description="Disordered" evidence="8">
    <location>
        <begin position="294"/>
        <end position="317"/>
    </location>
</feature>
<keyword evidence="2 6" id="KW-0678">Repressor</keyword>
<evidence type="ECO:0000256" key="6">
    <source>
        <dbReference type="RuleBase" id="RU367028"/>
    </source>
</evidence>
<keyword evidence="4 6" id="KW-0804">Transcription</keyword>
<reference evidence="10 11" key="1">
    <citation type="journal article" date="2023" name="Plant Biotechnol. J.">
        <title>Chromosome-level wild Hevea brasiliensis genome provides new tools for genomic-assisted breeding and valuable loci to elevate rubber yield.</title>
        <authorList>
            <person name="Cheng H."/>
            <person name="Song X."/>
            <person name="Hu Y."/>
            <person name="Wu T."/>
            <person name="Yang Q."/>
            <person name="An Z."/>
            <person name="Feng S."/>
            <person name="Deng Z."/>
            <person name="Wu W."/>
            <person name="Zeng X."/>
            <person name="Tu M."/>
            <person name="Wang X."/>
            <person name="Huang H."/>
        </authorList>
    </citation>
    <scope>NUCLEOTIDE SEQUENCE [LARGE SCALE GENOMIC DNA]</scope>
    <source>
        <strain evidence="10">MT/VB/25A 57/8</strain>
    </source>
</reference>
<dbReference type="InterPro" id="IPR006458">
    <property type="entry name" value="Ovate_C"/>
</dbReference>
<comment type="subcellular location">
    <subcellularLocation>
        <location evidence="1 6">Nucleus</location>
    </subcellularLocation>
</comment>